<evidence type="ECO:0000256" key="3">
    <source>
        <dbReference type="ARBA" id="ARBA00022989"/>
    </source>
</evidence>
<dbReference type="PANTHER" id="PTHR43066">
    <property type="entry name" value="RHOMBOID-RELATED PROTEIN"/>
    <property type="match status" value="1"/>
</dbReference>
<feature type="transmembrane region" description="Helical" evidence="5">
    <location>
        <begin position="118"/>
        <end position="136"/>
    </location>
</feature>
<protein>
    <submittedName>
        <fullName evidence="7">GlpG protein</fullName>
    </submittedName>
</protein>
<dbReference type="GO" id="GO:0016020">
    <property type="term" value="C:membrane"/>
    <property type="evidence" value="ECO:0007669"/>
    <property type="project" value="UniProtKB-SubCell"/>
</dbReference>
<name>A0A1I0YD52_9FIRM</name>
<dbReference type="Gene3D" id="1.20.1540.10">
    <property type="entry name" value="Rhomboid-like"/>
    <property type="match status" value="1"/>
</dbReference>
<feature type="domain" description="Peptidase S54 rhomboid" evidence="6">
    <location>
        <begin position="57"/>
        <end position="188"/>
    </location>
</feature>
<reference evidence="7 8" key="1">
    <citation type="submission" date="2016-10" db="EMBL/GenBank/DDBJ databases">
        <authorList>
            <person name="de Groot N.N."/>
        </authorList>
    </citation>
    <scope>NUCLEOTIDE SEQUENCE [LARGE SCALE GENOMIC DNA]</scope>
    <source>
        <strain evidence="7 8">DSM 5522</strain>
    </source>
</reference>
<feature type="transmembrane region" description="Helical" evidence="5">
    <location>
        <begin position="172"/>
        <end position="189"/>
    </location>
</feature>
<keyword evidence="4 5" id="KW-0472">Membrane</keyword>
<dbReference type="EMBL" id="FOJY01000009">
    <property type="protein sequence ID" value="SFB10706.1"/>
    <property type="molecule type" value="Genomic_DNA"/>
</dbReference>
<dbReference type="SUPFAM" id="SSF144091">
    <property type="entry name" value="Rhomboid-like"/>
    <property type="match status" value="1"/>
</dbReference>
<dbReference type="Proteomes" id="UP000198838">
    <property type="component" value="Unassembled WGS sequence"/>
</dbReference>
<accession>A0A1I0YD52</accession>
<feature type="transmembrane region" description="Helical" evidence="5">
    <location>
        <begin position="91"/>
        <end position="112"/>
    </location>
</feature>
<dbReference type="STRING" id="1120918.SAMN05216249_10987"/>
<organism evidence="7 8">
    <name type="scientific">Acetitomaculum ruminis DSM 5522</name>
    <dbReference type="NCBI Taxonomy" id="1120918"/>
    <lineage>
        <taxon>Bacteria</taxon>
        <taxon>Bacillati</taxon>
        <taxon>Bacillota</taxon>
        <taxon>Clostridia</taxon>
        <taxon>Lachnospirales</taxon>
        <taxon>Lachnospiraceae</taxon>
        <taxon>Acetitomaculum</taxon>
    </lineage>
</organism>
<dbReference type="AlphaFoldDB" id="A0A1I0YD52"/>
<sequence>MEREKISIGKISINSPVILGFTFLCFLAMIIDQLSRGMANQFLFSVYRSSLTDPLAYIRIFLHVIGHSGWDHFSGNITLILLIGPLLEEKYGALNLVLVMILTALLTGIINILIFPNVALIGASGIVYALIVLSSFTGEKDRIPLTFILVFVIYIGAQVYDGIFIQDNISNLTHIVGGLIGGGFGFLFNKKMN</sequence>
<dbReference type="OrthoDB" id="5419261at2"/>
<dbReference type="RefSeq" id="WP_092872305.1">
    <property type="nucleotide sequence ID" value="NZ_FOJY01000009.1"/>
</dbReference>
<dbReference type="InterPro" id="IPR035952">
    <property type="entry name" value="Rhomboid-like_sf"/>
</dbReference>
<evidence type="ECO:0000256" key="5">
    <source>
        <dbReference type="SAM" id="Phobius"/>
    </source>
</evidence>
<keyword evidence="2 5" id="KW-0812">Transmembrane</keyword>
<evidence type="ECO:0000259" key="6">
    <source>
        <dbReference type="Pfam" id="PF01694"/>
    </source>
</evidence>
<dbReference type="Pfam" id="PF01694">
    <property type="entry name" value="Rhomboid"/>
    <property type="match status" value="1"/>
</dbReference>
<keyword evidence="8" id="KW-1185">Reference proteome</keyword>
<dbReference type="GO" id="GO:0004252">
    <property type="term" value="F:serine-type endopeptidase activity"/>
    <property type="evidence" value="ECO:0007669"/>
    <property type="project" value="InterPro"/>
</dbReference>
<evidence type="ECO:0000256" key="4">
    <source>
        <dbReference type="ARBA" id="ARBA00023136"/>
    </source>
</evidence>
<proteinExistence type="predicted"/>
<dbReference type="InterPro" id="IPR022764">
    <property type="entry name" value="Peptidase_S54_rhomboid_dom"/>
</dbReference>
<keyword evidence="3 5" id="KW-1133">Transmembrane helix</keyword>
<feature type="transmembrane region" description="Helical" evidence="5">
    <location>
        <begin position="12"/>
        <end position="31"/>
    </location>
</feature>
<comment type="subcellular location">
    <subcellularLocation>
        <location evidence="1">Membrane</location>
        <topology evidence="1">Multi-pass membrane protein</topology>
    </subcellularLocation>
</comment>
<feature type="transmembrane region" description="Helical" evidence="5">
    <location>
        <begin position="143"/>
        <end position="160"/>
    </location>
</feature>
<evidence type="ECO:0000256" key="2">
    <source>
        <dbReference type="ARBA" id="ARBA00022692"/>
    </source>
</evidence>
<evidence type="ECO:0000313" key="7">
    <source>
        <dbReference type="EMBL" id="SFB10706.1"/>
    </source>
</evidence>
<evidence type="ECO:0000256" key="1">
    <source>
        <dbReference type="ARBA" id="ARBA00004141"/>
    </source>
</evidence>
<gene>
    <name evidence="7" type="ORF">SAMN05216249_10987</name>
</gene>
<evidence type="ECO:0000313" key="8">
    <source>
        <dbReference type="Proteomes" id="UP000198838"/>
    </source>
</evidence>